<feature type="transmembrane region" description="Helical" evidence="2">
    <location>
        <begin position="149"/>
        <end position="167"/>
    </location>
</feature>
<feature type="transmembrane region" description="Helical" evidence="2">
    <location>
        <begin position="381"/>
        <end position="401"/>
    </location>
</feature>
<feature type="transmembrane region" description="Helical" evidence="2">
    <location>
        <begin position="269"/>
        <end position="291"/>
    </location>
</feature>
<reference evidence="3 4" key="1">
    <citation type="submission" date="2024-01" db="EMBL/GenBank/DDBJ databases">
        <title>A draft genome for the cacao thread blight pathogen Marasmiellus scandens.</title>
        <authorList>
            <person name="Baruah I.K."/>
            <person name="Leung J."/>
            <person name="Bukari Y."/>
            <person name="Amoako-Attah I."/>
            <person name="Meinhardt L.W."/>
            <person name="Bailey B.A."/>
            <person name="Cohen S.P."/>
        </authorList>
    </citation>
    <scope>NUCLEOTIDE SEQUENCE [LARGE SCALE GENOMIC DNA]</scope>
    <source>
        <strain evidence="3 4">GH-19</strain>
    </source>
</reference>
<protein>
    <submittedName>
        <fullName evidence="3">Uncharacterized protein</fullName>
    </submittedName>
</protein>
<accession>A0ABR1ISJ7</accession>
<evidence type="ECO:0000313" key="3">
    <source>
        <dbReference type="EMBL" id="KAK7440053.1"/>
    </source>
</evidence>
<feature type="transmembrane region" description="Helical" evidence="2">
    <location>
        <begin position="173"/>
        <end position="190"/>
    </location>
</feature>
<feature type="transmembrane region" description="Helical" evidence="2">
    <location>
        <begin position="34"/>
        <end position="54"/>
    </location>
</feature>
<keyword evidence="4" id="KW-1185">Reference proteome</keyword>
<keyword evidence="2" id="KW-1133">Transmembrane helix</keyword>
<sequence length="532" mass="60040">MLRTSARRAWKDALRLTKIKLVYTRITLTKWTTLYFFLALLYCLVLVTLQGITVSENAKAVHIINGLLDTGDVARDCLVVRNGNTLEMCKDIPSQSDADCSVVQGTNLFSRVEIALEHQLQSRDLQTEACLQSLIWLNDTIRDSIREDIVTLIFHIWLFLLSFVAILNESLPHLGAALAGHVLVTAWAGYRFRNSQRQQELYNFFIVRGPCQNDFLGNWWKLRLDHTIPVIIINVVVFLLITFLSVKLYNVYAKQSFKRVGASPQTHTVYKLVLGLSVCLQLAGFFTVASTGMWIDKASTGDIRRVAKHLVLYRTVFSIMAVLEIPWVILGWRSVRREQRWQFTVFWIISLLLLISASAIFASPLYMFIFQTWPFFANMTIVSYVLIVVTTALGLICRLHFGKGLPQFLRETEDLEGVDFTPVYISTDIPSSPDEKTSRSEIHSAVELPKSTYQSLTQQNKTSSVYSDVMRDTIKLSSTPPVARFGHLSAALPVGRGPTLAKPTFKVGLPSNPKQHSVARKSPTKAPSGNFF</sequence>
<feature type="transmembrane region" description="Helical" evidence="2">
    <location>
        <begin position="344"/>
        <end position="369"/>
    </location>
</feature>
<proteinExistence type="predicted"/>
<dbReference type="PANTHER" id="PTHR34391:SF2">
    <property type="entry name" value="TRP C-TERMINAL DOMAIN-CONTAINING PROTEIN"/>
    <property type="match status" value="1"/>
</dbReference>
<evidence type="ECO:0000256" key="2">
    <source>
        <dbReference type="SAM" id="Phobius"/>
    </source>
</evidence>
<organism evidence="3 4">
    <name type="scientific">Marasmiellus scandens</name>
    <dbReference type="NCBI Taxonomy" id="2682957"/>
    <lineage>
        <taxon>Eukaryota</taxon>
        <taxon>Fungi</taxon>
        <taxon>Dikarya</taxon>
        <taxon>Basidiomycota</taxon>
        <taxon>Agaricomycotina</taxon>
        <taxon>Agaricomycetes</taxon>
        <taxon>Agaricomycetidae</taxon>
        <taxon>Agaricales</taxon>
        <taxon>Marasmiineae</taxon>
        <taxon>Omphalotaceae</taxon>
        <taxon>Marasmiellus</taxon>
    </lineage>
</organism>
<dbReference type="Proteomes" id="UP001498398">
    <property type="component" value="Unassembled WGS sequence"/>
</dbReference>
<keyword evidence="2" id="KW-0472">Membrane</keyword>
<dbReference type="InterPro" id="IPR040410">
    <property type="entry name" value="UPF0658_Golgi"/>
</dbReference>
<dbReference type="PANTHER" id="PTHR34391">
    <property type="entry name" value="UPF0658 GOLGI APPARATUS MEMBRANE PROTEIN C1952.10C-RELATED"/>
    <property type="match status" value="1"/>
</dbReference>
<evidence type="ECO:0000313" key="4">
    <source>
        <dbReference type="Proteomes" id="UP001498398"/>
    </source>
</evidence>
<dbReference type="EMBL" id="JBANRG010000070">
    <property type="protein sequence ID" value="KAK7440053.1"/>
    <property type="molecule type" value="Genomic_DNA"/>
</dbReference>
<name>A0ABR1ISJ7_9AGAR</name>
<feature type="transmembrane region" description="Helical" evidence="2">
    <location>
        <begin position="226"/>
        <end position="249"/>
    </location>
</feature>
<keyword evidence="2" id="KW-0812">Transmembrane</keyword>
<feature type="region of interest" description="Disordered" evidence="1">
    <location>
        <begin position="503"/>
        <end position="532"/>
    </location>
</feature>
<comment type="caution">
    <text evidence="3">The sequence shown here is derived from an EMBL/GenBank/DDBJ whole genome shotgun (WGS) entry which is preliminary data.</text>
</comment>
<feature type="transmembrane region" description="Helical" evidence="2">
    <location>
        <begin position="311"/>
        <end position="332"/>
    </location>
</feature>
<evidence type="ECO:0000256" key="1">
    <source>
        <dbReference type="SAM" id="MobiDB-lite"/>
    </source>
</evidence>
<gene>
    <name evidence="3" type="ORF">VKT23_017304</name>
</gene>